<feature type="transmembrane region" description="Helical" evidence="7">
    <location>
        <begin position="79"/>
        <end position="102"/>
    </location>
</feature>
<feature type="transmembrane region" description="Helical" evidence="7">
    <location>
        <begin position="175"/>
        <end position="198"/>
    </location>
</feature>
<sequence length="255" mass="26453">MLAELLRNAEVFLFTGFALLLRIGGLVSMAPGFGETSLPARIKTVISLGLTLVLLPAATRDLAPLSSRSGPPFWIATEIAVGLFLGLGLRAFVFALQIAGTIAAQATSLSQLLGGMGGEPQPAIGNLLLIAGIATLMSFGYHLHLIEFLLGSYRVLPAGGLPAADDLRQWGLSGIAHAFSLAFILAAPFVVTGLIYNVALGAINRAMPQLMVAFVGAPALTAGGLILLAIAAPGAIVIWREAVLDFLMNPFGTPR</sequence>
<dbReference type="PANTHER" id="PTHR30065:SF8">
    <property type="entry name" value="FLAGELLAR BIOSYNTHETIC PROTEIN FLIR"/>
    <property type="match status" value="1"/>
</dbReference>
<keyword evidence="8" id="KW-0282">Flagellum</keyword>
<reference evidence="8 9" key="1">
    <citation type="submission" date="2016-11" db="EMBL/GenBank/DDBJ databases">
        <title>A multilocus sequence analysis scheme for characterization of bacteria in the genus Thioclava.</title>
        <authorList>
            <person name="Liu Y."/>
            <person name="Shao Z."/>
        </authorList>
    </citation>
    <scope>NUCLEOTIDE SEQUENCE [LARGE SCALE GENOMIC DNA]</scope>
    <source>
        <strain evidence="8 9">11.10-0-13</strain>
    </source>
</reference>
<dbReference type="PANTHER" id="PTHR30065">
    <property type="entry name" value="FLAGELLAR BIOSYNTHETIC PROTEIN FLIR"/>
    <property type="match status" value="1"/>
</dbReference>
<keyword evidence="4 7" id="KW-0812">Transmembrane</keyword>
<evidence type="ECO:0000256" key="1">
    <source>
        <dbReference type="ARBA" id="ARBA00004651"/>
    </source>
</evidence>
<keyword evidence="6 7" id="KW-0472">Membrane</keyword>
<accession>A0ABX3MRY7</accession>
<dbReference type="Proteomes" id="UP000242224">
    <property type="component" value="Unassembled WGS sequence"/>
</dbReference>
<dbReference type="PRINTS" id="PR00953">
    <property type="entry name" value="TYPE3IMRPROT"/>
</dbReference>
<feature type="transmembrane region" description="Helical" evidence="7">
    <location>
        <begin position="210"/>
        <end position="239"/>
    </location>
</feature>
<feature type="transmembrane region" description="Helical" evidence="7">
    <location>
        <begin position="123"/>
        <end position="143"/>
    </location>
</feature>
<evidence type="ECO:0000256" key="7">
    <source>
        <dbReference type="SAM" id="Phobius"/>
    </source>
</evidence>
<evidence type="ECO:0000256" key="2">
    <source>
        <dbReference type="ARBA" id="ARBA00009772"/>
    </source>
</evidence>
<name>A0ABX3MRY7_9RHOB</name>
<evidence type="ECO:0000256" key="4">
    <source>
        <dbReference type="ARBA" id="ARBA00022692"/>
    </source>
</evidence>
<evidence type="ECO:0000256" key="6">
    <source>
        <dbReference type="ARBA" id="ARBA00023136"/>
    </source>
</evidence>
<keyword evidence="3" id="KW-1003">Cell membrane</keyword>
<dbReference type="EMBL" id="MPZS01000001">
    <property type="protein sequence ID" value="OOY14293.1"/>
    <property type="molecule type" value="Genomic_DNA"/>
</dbReference>
<evidence type="ECO:0000313" key="9">
    <source>
        <dbReference type="Proteomes" id="UP000242224"/>
    </source>
</evidence>
<protein>
    <submittedName>
        <fullName evidence="8">Flagellar biosynthesis protein FliR</fullName>
    </submittedName>
</protein>
<keyword evidence="8" id="KW-0969">Cilium</keyword>
<gene>
    <name evidence="8" type="ORF">BMG00_10035</name>
</gene>
<feature type="transmembrane region" description="Helical" evidence="7">
    <location>
        <begin position="12"/>
        <end position="30"/>
    </location>
</feature>
<comment type="caution">
    <text evidence="8">The sequence shown here is derived from an EMBL/GenBank/DDBJ whole genome shotgun (WGS) entry which is preliminary data.</text>
</comment>
<evidence type="ECO:0000256" key="3">
    <source>
        <dbReference type="ARBA" id="ARBA00022475"/>
    </source>
</evidence>
<keyword evidence="9" id="KW-1185">Reference proteome</keyword>
<comment type="subcellular location">
    <subcellularLocation>
        <location evidence="1">Cell membrane</location>
        <topology evidence="1">Multi-pass membrane protein</topology>
    </subcellularLocation>
</comment>
<dbReference type="InterPro" id="IPR002010">
    <property type="entry name" value="T3SS_IM_R"/>
</dbReference>
<evidence type="ECO:0000256" key="5">
    <source>
        <dbReference type="ARBA" id="ARBA00022989"/>
    </source>
</evidence>
<organism evidence="8 9">
    <name type="scientific">Thioclava marina</name>
    <dbReference type="NCBI Taxonomy" id="1915077"/>
    <lineage>
        <taxon>Bacteria</taxon>
        <taxon>Pseudomonadati</taxon>
        <taxon>Pseudomonadota</taxon>
        <taxon>Alphaproteobacteria</taxon>
        <taxon>Rhodobacterales</taxon>
        <taxon>Paracoccaceae</taxon>
        <taxon>Thioclava</taxon>
    </lineage>
</organism>
<keyword evidence="8" id="KW-0966">Cell projection</keyword>
<evidence type="ECO:0000313" key="8">
    <source>
        <dbReference type="EMBL" id="OOY14293.1"/>
    </source>
</evidence>
<comment type="similarity">
    <text evidence="2">Belongs to the FliR/MopE/SpaR family.</text>
</comment>
<keyword evidence="5 7" id="KW-1133">Transmembrane helix</keyword>
<proteinExistence type="inferred from homology"/>
<dbReference type="Pfam" id="PF01311">
    <property type="entry name" value="Bac_export_1"/>
    <property type="match status" value="1"/>
</dbReference>